<reference evidence="2 3" key="1">
    <citation type="submission" date="2019-04" db="EMBL/GenBank/DDBJ databases">
        <title>Phreatobacter aquaticus sp. nov.</title>
        <authorList>
            <person name="Choi A."/>
        </authorList>
    </citation>
    <scope>NUCLEOTIDE SEQUENCE [LARGE SCALE GENOMIC DNA]</scope>
    <source>
        <strain evidence="2 3">KCTC 52518</strain>
    </source>
</reference>
<dbReference type="RefSeq" id="WP_136959802.1">
    <property type="nucleotide sequence ID" value="NZ_CP039690.1"/>
</dbReference>
<organism evidence="2 3">
    <name type="scientific">Phreatobacter stygius</name>
    <dbReference type="NCBI Taxonomy" id="1940610"/>
    <lineage>
        <taxon>Bacteria</taxon>
        <taxon>Pseudomonadati</taxon>
        <taxon>Pseudomonadota</taxon>
        <taxon>Alphaproteobacteria</taxon>
        <taxon>Hyphomicrobiales</taxon>
        <taxon>Phreatobacteraceae</taxon>
        <taxon>Phreatobacter</taxon>
    </lineage>
</organism>
<dbReference type="OrthoDB" id="7679326at2"/>
<sequence length="100" mass="10430">MSVEPTFLPLLLAMALASFACRASGFWLMRFIPITPRLEAALKATPVAVMVGIVVPTAMRGQIPELIALGVVAVAMRLTGNDLIAALAGVATVAAWRVVA</sequence>
<dbReference type="EMBL" id="CP039690">
    <property type="protein sequence ID" value="QCI64348.1"/>
    <property type="molecule type" value="Genomic_DNA"/>
</dbReference>
<gene>
    <name evidence="2" type="ORF">E8M01_08960</name>
</gene>
<dbReference type="Proteomes" id="UP000298781">
    <property type="component" value="Chromosome"/>
</dbReference>
<dbReference type="InterPro" id="IPR008407">
    <property type="entry name" value="Brnchd-chn_aa_trnsp_AzlD"/>
</dbReference>
<evidence type="ECO:0000313" key="3">
    <source>
        <dbReference type="Proteomes" id="UP000298781"/>
    </source>
</evidence>
<keyword evidence="1" id="KW-1133">Transmembrane helix</keyword>
<dbReference type="Pfam" id="PF05437">
    <property type="entry name" value="AzlD"/>
    <property type="match status" value="1"/>
</dbReference>
<protein>
    <submittedName>
        <fullName evidence="2">AzlD domain-containing protein</fullName>
    </submittedName>
</protein>
<dbReference type="AlphaFoldDB" id="A0A4D7B0M6"/>
<feature type="transmembrane region" description="Helical" evidence="1">
    <location>
        <begin position="6"/>
        <end position="28"/>
    </location>
</feature>
<name>A0A4D7B0M6_9HYPH</name>
<accession>A0A4D7B0M6</accession>
<keyword evidence="3" id="KW-1185">Reference proteome</keyword>
<evidence type="ECO:0000256" key="1">
    <source>
        <dbReference type="SAM" id="Phobius"/>
    </source>
</evidence>
<dbReference type="KEGG" id="pstg:E8M01_08960"/>
<proteinExistence type="predicted"/>
<evidence type="ECO:0000313" key="2">
    <source>
        <dbReference type="EMBL" id="QCI64348.1"/>
    </source>
</evidence>
<keyword evidence="1" id="KW-0472">Membrane</keyword>
<keyword evidence="1" id="KW-0812">Transmembrane</keyword>